<dbReference type="EMBL" id="QKRA01000013">
    <property type="protein sequence ID" value="RDL42843.1"/>
    <property type="molecule type" value="Genomic_DNA"/>
</dbReference>
<dbReference type="RefSeq" id="WP_115469417.1">
    <property type="nucleotide sequence ID" value="NZ_QKRA01000013.1"/>
</dbReference>
<dbReference type="Proteomes" id="UP000254326">
    <property type="component" value="Unassembled WGS sequence"/>
</dbReference>
<evidence type="ECO:0000313" key="2">
    <source>
        <dbReference type="Proteomes" id="UP000254326"/>
    </source>
</evidence>
<gene>
    <name evidence="1" type="ORF">DN730_17430</name>
</gene>
<evidence type="ECO:0008006" key="3">
    <source>
        <dbReference type="Google" id="ProtNLM"/>
    </source>
</evidence>
<sequence>METDIFTSPLPCVENINNLNFWRSMGIASMLFSCHNNYSSSVLGDCFEHIKHALEQKKAVILFNNENRPVALATYRTYGDVQESGSLLSSEAKHGDVVFDYIISPFSSPLNIYRFLKGYLESHAGREFSNAYLLDHSTGNLRHIW</sequence>
<accession>A0A370U507</accession>
<reference evidence="1 2" key="1">
    <citation type="submission" date="2018-06" db="EMBL/GenBank/DDBJ databases">
        <title>Marinomonas sp. YLB-05 draft genome sequence.</title>
        <authorList>
            <person name="Yu L."/>
            <person name="Tang X."/>
        </authorList>
    </citation>
    <scope>NUCLEOTIDE SEQUENCE [LARGE SCALE GENOMIC DNA]</scope>
    <source>
        <strain evidence="1 2">YLB-05</strain>
    </source>
</reference>
<proteinExistence type="predicted"/>
<name>A0A370U507_9GAMM</name>
<keyword evidence="2" id="KW-1185">Reference proteome</keyword>
<organism evidence="1 2">
    <name type="scientific">Marinomonas piezotolerans</name>
    <dbReference type="NCBI Taxonomy" id="2213058"/>
    <lineage>
        <taxon>Bacteria</taxon>
        <taxon>Pseudomonadati</taxon>
        <taxon>Pseudomonadota</taxon>
        <taxon>Gammaproteobacteria</taxon>
        <taxon>Oceanospirillales</taxon>
        <taxon>Oceanospirillaceae</taxon>
        <taxon>Marinomonas</taxon>
    </lineage>
</organism>
<dbReference type="AlphaFoldDB" id="A0A370U507"/>
<comment type="caution">
    <text evidence="1">The sequence shown here is derived from an EMBL/GenBank/DDBJ whole genome shotgun (WGS) entry which is preliminary data.</text>
</comment>
<evidence type="ECO:0000313" key="1">
    <source>
        <dbReference type="EMBL" id="RDL42843.1"/>
    </source>
</evidence>
<protein>
    <recommendedName>
        <fullName evidence="3">GNAT family N-acetyltransferase</fullName>
    </recommendedName>
</protein>